<dbReference type="GO" id="GO:0005506">
    <property type="term" value="F:iron ion binding"/>
    <property type="evidence" value="ECO:0007669"/>
    <property type="project" value="InterPro"/>
</dbReference>
<evidence type="ECO:0000256" key="3">
    <source>
        <dbReference type="ARBA" id="ARBA00022723"/>
    </source>
</evidence>
<dbReference type="Gene3D" id="1.10.630.10">
    <property type="entry name" value="Cytochrome P450"/>
    <property type="match status" value="1"/>
</dbReference>
<keyword evidence="10" id="KW-1185">Reference proteome</keyword>
<keyword evidence="2 7" id="KW-0349">Heme</keyword>
<dbReference type="InterPro" id="IPR036396">
    <property type="entry name" value="Cyt_P450_sf"/>
</dbReference>
<dbReference type="Pfam" id="PF00067">
    <property type="entry name" value="p450"/>
    <property type="match status" value="1"/>
</dbReference>
<feature type="binding site" description="axial binding residue" evidence="7">
    <location>
        <position position="434"/>
    </location>
    <ligand>
        <name>heme</name>
        <dbReference type="ChEBI" id="CHEBI:30413"/>
    </ligand>
    <ligandPart>
        <name>Fe</name>
        <dbReference type="ChEBI" id="CHEBI:18248"/>
    </ligandPart>
</feature>
<evidence type="ECO:0000256" key="7">
    <source>
        <dbReference type="PIRSR" id="PIRSR602401-1"/>
    </source>
</evidence>
<organism evidence="9 10">
    <name type="scientific">Rubroshorea leprosula</name>
    <dbReference type="NCBI Taxonomy" id="152421"/>
    <lineage>
        <taxon>Eukaryota</taxon>
        <taxon>Viridiplantae</taxon>
        <taxon>Streptophyta</taxon>
        <taxon>Embryophyta</taxon>
        <taxon>Tracheophyta</taxon>
        <taxon>Spermatophyta</taxon>
        <taxon>Magnoliopsida</taxon>
        <taxon>eudicotyledons</taxon>
        <taxon>Gunneridae</taxon>
        <taxon>Pentapetalae</taxon>
        <taxon>rosids</taxon>
        <taxon>malvids</taxon>
        <taxon>Malvales</taxon>
        <taxon>Dipterocarpaceae</taxon>
        <taxon>Rubroshorea</taxon>
    </lineage>
</organism>
<dbReference type="CDD" id="cd20653">
    <property type="entry name" value="CYP81"/>
    <property type="match status" value="1"/>
</dbReference>
<dbReference type="GO" id="GO:0004497">
    <property type="term" value="F:monooxygenase activity"/>
    <property type="evidence" value="ECO:0007669"/>
    <property type="project" value="UniProtKB-KW"/>
</dbReference>
<dbReference type="AlphaFoldDB" id="A0AAV5J0U2"/>
<protein>
    <recommendedName>
        <fullName evidence="11">Cytochrome P450</fullName>
    </recommendedName>
</protein>
<dbReference type="PROSITE" id="PS00086">
    <property type="entry name" value="CYTOCHROME_P450"/>
    <property type="match status" value="1"/>
</dbReference>
<dbReference type="InterPro" id="IPR017972">
    <property type="entry name" value="Cyt_P450_CS"/>
</dbReference>
<dbReference type="InterPro" id="IPR002401">
    <property type="entry name" value="Cyt_P450_E_grp-I"/>
</dbReference>
<dbReference type="Proteomes" id="UP001054252">
    <property type="component" value="Unassembled WGS sequence"/>
</dbReference>
<evidence type="ECO:0000256" key="5">
    <source>
        <dbReference type="ARBA" id="ARBA00023004"/>
    </source>
</evidence>
<dbReference type="GO" id="GO:0020037">
    <property type="term" value="F:heme binding"/>
    <property type="evidence" value="ECO:0007669"/>
    <property type="project" value="InterPro"/>
</dbReference>
<dbReference type="PRINTS" id="PR00463">
    <property type="entry name" value="EP450I"/>
</dbReference>
<evidence type="ECO:0000256" key="6">
    <source>
        <dbReference type="ARBA" id="ARBA00023033"/>
    </source>
</evidence>
<accession>A0AAV5J0U2</accession>
<evidence type="ECO:0000256" key="2">
    <source>
        <dbReference type="ARBA" id="ARBA00022617"/>
    </source>
</evidence>
<keyword evidence="4 8" id="KW-0560">Oxidoreductase</keyword>
<dbReference type="EMBL" id="BPVZ01000022">
    <property type="protein sequence ID" value="GKV04505.1"/>
    <property type="molecule type" value="Genomic_DNA"/>
</dbReference>
<dbReference type="InterPro" id="IPR050651">
    <property type="entry name" value="Plant_Cytochrome_P450_Monoox"/>
</dbReference>
<proteinExistence type="inferred from homology"/>
<evidence type="ECO:0000256" key="1">
    <source>
        <dbReference type="ARBA" id="ARBA00010617"/>
    </source>
</evidence>
<evidence type="ECO:0000256" key="8">
    <source>
        <dbReference type="RuleBase" id="RU000461"/>
    </source>
</evidence>
<comment type="cofactor">
    <cofactor evidence="7">
        <name>heme</name>
        <dbReference type="ChEBI" id="CHEBI:30413"/>
    </cofactor>
</comment>
<sequence length="498" mass="56905">MAAFFYYFLAFLVLYVFTKHFLHKIRNLPPNPFPCLPIIGHLYLLKKPLFQTLAEIAHRNGSIFFLQLGSRPVIVVSSPSTAEECLSKNDIIFAGRPRLMVAEHLGNNSRNLVWSPYGNHWRSLRRIASIEILSTSRLQMLSSIRVDEVRSLLRKLLDFEDKPVELRTVLFELTLNVMTRMMAGKRYYGENVADAEEARRFRAAQLEANKVASATNYGDFLPWFKSKKLERTMIECQRNRVGFFLELINQSRRKTKISRNEERKTMIEVLLSVQDSEPEYFTDEMIANILLNLLSGGTETTISTMEWALSLLLNHPEVLQQAQKEIENMVGLDRLIEEADVANLPYLRGIISESMRMYPAAPLLVPHESMEECKVGGYKIPTGTLLLVNVWAIQNDPKVWEDPRKFKPERFEGMEGMAKDGFRLLPFGSGRRACPGDGLALRVVGLTLGSLIQCFEWERVGEEMVDMREGTGLTMTKVLPLQAKCRPRAAMIKLLSQI</sequence>
<evidence type="ECO:0000313" key="9">
    <source>
        <dbReference type="EMBL" id="GKV04505.1"/>
    </source>
</evidence>
<reference evidence="9 10" key="1">
    <citation type="journal article" date="2021" name="Commun. Biol.">
        <title>The genome of Shorea leprosula (Dipterocarpaceae) highlights the ecological relevance of drought in aseasonal tropical rainforests.</title>
        <authorList>
            <person name="Ng K.K.S."/>
            <person name="Kobayashi M.J."/>
            <person name="Fawcett J.A."/>
            <person name="Hatakeyama M."/>
            <person name="Paape T."/>
            <person name="Ng C.H."/>
            <person name="Ang C.C."/>
            <person name="Tnah L.H."/>
            <person name="Lee C.T."/>
            <person name="Nishiyama T."/>
            <person name="Sese J."/>
            <person name="O'Brien M.J."/>
            <person name="Copetti D."/>
            <person name="Mohd Noor M.I."/>
            <person name="Ong R.C."/>
            <person name="Putra M."/>
            <person name="Sireger I.Z."/>
            <person name="Indrioko S."/>
            <person name="Kosugi Y."/>
            <person name="Izuno A."/>
            <person name="Isagi Y."/>
            <person name="Lee S.L."/>
            <person name="Shimizu K.K."/>
        </authorList>
    </citation>
    <scope>NUCLEOTIDE SEQUENCE [LARGE SCALE GENOMIC DNA]</scope>
    <source>
        <strain evidence="9">214</strain>
    </source>
</reference>
<comment type="caution">
    <text evidence="9">The sequence shown here is derived from an EMBL/GenBank/DDBJ whole genome shotgun (WGS) entry which is preliminary data.</text>
</comment>
<dbReference type="PANTHER" id="PTHR47947">
    <property type="entry name" value="CYTOCHROME P450 82C3-RELATED"/>
    <property type="match status" value="1"/>
</dbReference>
<dbReference type="InterPro" id="IPR001128">
    <property type="entry name" value="Cyt_P450"/>
</dbReference>
<dbReference type="PANTHER" id="PTHR47947:SF60">
    <property type="entry name" value="CYTOCHROME P450"/>
    <property type="match status" value="1"/>
</dbReference>
<keyword evidence="5 7" id="KW-0408">Iron</keyword>
<keyword evidence="6 8" id="KW-0503">Monooxygenase</keyword>
<comment type="similarity">
    <text evidence="1 8">Belongs to the cytochrome P450 family.</text>
</comment>
<name>A0AAV5J0U2_9ROSI</name>
<evidence type="ECO:0000256" key="4">
    <source>
        <dbReference type="ARBA" id="ARBA00023002"/>
    </source>
</evidence>
<dbReference type="SUPFAM" id="SSF48264">
    <property type="entry name" value="Cytochrome P450"/>
    <property type="match status" value="1"/>
</dbReference>
<dbReference type="PRINTS" id="PR00385">
    <property type="entry name" value="P450"/>
</dbReference>
<gene>
    <name evidence="9" type="ORF">SLEP1_g16657</name>
</gene>
<evidence type="ECO:0000313" key="10">
    <source>
        <dbReference type="Proteomes" id="UP001054252"/>
    </source>
</evidence>
<dbReference type="FunFam" id="1.10.630.10:FF:000081">
    <property type="entry name" value="Cytochrome P450 CYP81N5"/>
    <property type="match status" value="1"/>
</dbReference>
<evidence type="ECO:0008006" key="11">
    <source>
        <dbReference type="Google" id="ProtNLM"/>
    </source>
</evidence>
<keyword evidence="3 7" id="KW-0479">Metal-binding</keyword>
<dbReference type="GO" id="GO:0016705">
    <property type="term" value="F:oxidoreductase activity, acting on paired donors, with incorporation or reduction of molecular oxygen"/>
    <property type="evidence" value="ECO:0007669"/>
    <property type="project" value="InterPro"/>
</dbReference>